<evidence type="ECO:0000313" key="2">
    <source>
        <dbReference type="Proteomes" id="UP000237271"/>
    </source>
</evidence>
<dbReference type="AlphaFoldDB" id="A0A2P4XBM7"/>
<dbReference type="OrthoDB" id="92090at2759"/>
<keyword evidence="2" id="KW-1185">Reference proteome</keyword>
<proteinExistence type="predicted"/>
<reference evidence="1 2" key="1">
    <citation type="journal article" date="2017" name="Genome Biol. Evol.">
        <title>Phytophthora megakarya and P. palmivora, closely related causal agents of cacao black pod rot, underwent increases in genome sizes and gene numbers by different mechanisms.</title>
        <authorList>
            <person name="Ali S.S."/>
            <person name="Shao J."/>
            <person name="Lary D.J."/>
            <person name="Kronmiller B."/>
            <person name="Shen D."/>
            <person name="Strem M.D."/>
            <person name="Amoako-Attah I."/>
            <person name="Akrofi A.Y."/>
            <person name="Begoude B.A."/>
            <person name="Ten Hoopen G.M."/>
            <person name="Coulibaly K."/>
            <person name="Kebe B.I."/>
            <person name="Melnick R.L."/>
            <person name="Guiltinan M.J."/>
            <person name="Tyler B.M."/>
            <person name="Meinhardt L.W."/>
            <person name="Bailey B.A."/>
        </authorList>
    </citation>
    <scope>NUCLEOTIDE SEQUENCE [LARGE SCALE GENOMIC DNA]</scope>
    <source>
        <strain evidence="2">sbr112.9</strain>
    </source>
</reference>
<name>A0A2P4XBM7_9STRA</name>
<organism evidence="1 2">
    <name type="scientific">Phytophthora palmivora</name>
    <dbReference type="NCBI Taxonomy" id="4796"/>
    <lineage>
        <taxon>Eukaryota</taxon>
        <taxon>Sar</taxon>
        <taxon>Stramenopiles</taxon>
        <taxon>Oomycota</taxon>
        <taxon>Peronosporomycetes</taxon>
        <taxon>Peronosporales</taxon>
        <taxon>Peronosporaceae</taxon>
        <taxon>Phytophthora</taxon>
    </lineage>
</organism>
<sequence>MHEVDVTKQKLSETCVLYELYPADIRNQMKHTITNMNGERTQDSYEMHRVGFENRSCRDDQKALWKYFKKN</sequence>
<protein>
    <submittedName>
        <fullName evidence="1">Uncharacterized protein</fullName>
    </submittedName>
</protein>
<dbReference type="Proteomes" id="UP000237271">
    <property type="component" value="Unassembled WGS sequence"/>
</dbReference>
<accession>A0A2P4XBM7</accession>
<dbReference type="EMBL" id="NCKW01015478">
    <property type="protein sequence ID" value="POM62953.1"/>
    <property type="molecule type" value="Genomic_DNA"/>
</dbReference>
<comment type="caution">
    <text evidence="1">The sequence shown here is derived from an EMBL/GenBank/DDBJ whole genome shotgun (WGS) entry which is preliminary data.</text>
</comment>
<evidence type="ECO:0000313" key="1">
    <source>
        <dbReference type="EMBL" id="POM62953.1"/>
    </source>
</evidence>
<gene>
    <name evidence="1" type="ORF">PHPALM_27827</name>
</gene>